<sequence length="134" mass="15533">MWRDKERIEFLEIWKYIYEHSALIRQNKNAYKLQDLEIMSRLNKTCGKEVLSSIVNDEDALRKEATNDSPTEENACELDDSTPTIKATKIQCPAIKDGDRLCGVDISLSFYAFQMVSFNNQDSLNMEEHVQHVL</sequence>
<protein>
    <submittedName>
        <fullName evidence="1">Uncharacterized protein</fullName>
    </submittedName>
</protein>
<evidence type="ECO:0000313" key="2">
    <source>
        <dbReference type="Proteomes" id="UP000717996"/>
    </source>
</evidence>
<accession>A0A9P6YB62</accession>
<dbReference type="EMBL" id="JAANIT010000915">
    <property type="protein sequence ID" value="KAG1543523.1"/>
    <property type="molecule type" value="Genomic_DNA"/>
</dbReference>
<organism evidence="1 2">
    <name type="scientific">Rhizopus oryzae</name>
    <name type="common">Mucormycosis agent</name>
    <name type="synonym">Rhizopus arrhizus var. delemar</name>
    <dbReference type="NCBI Taxonomy" id="64495"/>
    <lineage>
        <taxon>Eukaryota</taxon>
        <taxon>Fungi</taxon>
        <taxon>Fungi incertae sedis</taxon>
        <taxon>Mucoromycota</taxon>
        <taxon>Mucoromycotina</taxon>
        <taxon>Mucoromycetes</taxon>
        <taxon>Mucorales</taxon>
        <taxon>Mucorineae</taxon>
        <taxon>Rhizopodaceae</taxon>
        <taxon>Rhizopus</taxon>
    </lineage>
</organism>
<proteinExistence type="predicted"/>
<gene>
    <name evidence="1" type="ORF">G6F51_006619</name>
</gene>
<comment type="caution">
    <text evidence="1">The sequence shown here is derived from an EMBL/GenBank/DDBJ whole genome shotgun (WGS) entry which is preliminary data.</text>
</comment>
<name>A0A9P6YB62_RHIOR</name>
<dbReference type="AlphaFoldDB" id="A0A9P6YB62"/>
<dbReference type="OrthoDB" id="2290338at2759"/>
<reference evidence="1" key="1">
    <citation type="journal article" date="2020" name="Microb. Genom.">
        <title>Genetic diversity of clinical and environmental Mucorales isolates obtained from an investigation of mucormycosis cases among solid organ transplant recipients.</title>
        <authorList>
            <person name="Nguyen M.H."/>
            <person name="Kaul D."/>
            <person name="Muto C."/>
            <person name="Cheng S.J."/>
            <person name="Richter R.A."/>
            <person name="Bruno V.M."/>
            <person name="Liu G."/>
            <person name="Beyhan S."/>
            <person name="Sundermann A.J."/>
            <person name="Mounaud S."/>
            <person name="Pasculle A.W."/>
            <person name="Nierman W.C."/>
            <person name="Driscoll E."/>
            <person name="Cumbie R."/>
            <person name="Clancy C.J."/>
            <person name="Dupont C.L."/>
        </authorList>
    </citation>
    <scope>NUCLEOTIDE SEQUENCE</scope>
    <source>
        <strain evidence="1">GL16</strain>
    </source>
</reference>
<dbReference type="Proteomes" id="UP000717996">
    <property type="component" value="Unassembled WGS sequence"/>
</dbReference>
<evidence type="ECO:0000313" key="1">
    <source>
        <dbReference type="EMBL" id="KAG1543523.1"/>
    </source>
</evidence>